<feature type="transmembrane region" description="Helical" evidence="1">
    <location>
        <begin position="20"/>
        <end position="39"/>
    </location>
</feature>
<proteinExistence type="predicted"/>
<accession>A0ABU8UUR5</accession>
<protein>
    <recommendedName>
        <fullName evidence="4">MFS transporter</fullName>
    </recommendedName>
</protein>
<gene>
    <name evidence="2" type="ORF">WKI71_42950</name>
</gene>
<evidence type="ECO:0000256" key="1">
    <source>
        <dbReference type="SAM" id="Phobius"/>
    </source>
</evidence>
<sequence>MPTSRSEGVARQTRGRNHVARLFGGVGAAMITPITLGVITSR</sequence>
<dbReference type="EMBL" id="JBBKAK010000001">
    <property type="protein sequence ID" value="MEJ8672651.1"/>
    <property type="molecule type" value="Genomic_DNA"/>
</dbReference>
<reference evidence="2 3" key="1">
    <citation type="submission" date="2024-03" db="EMBL/GenBank/DDBJ databases">
        <title>Novel Streptomyces species of biotechnological and ecological value are a feature of Machair soil.</title>
        <authorList>
            <person name="Prole J.R."/>
            <person name="Goodfellow M."/>
            <person name="Allenby N."/>
            <person name="Ward A.C."/>
        </authorList>
    </citation>
    <scope>NUCLEOTIDE SEQUENCE [LARGE SCALE GENOMIC DNA]</scope>
    <source>
        <strain evidence="2 3">MS1.AVA.1</strain>
    </source>
</reference>
<organism evidence="2 3">
    <name type="scientific">Streptomyces machairae</name>
    <dbReference type="NCBI Taxonomy" id="3134109"/>
    <lineage>
        <taxon>Bacteria</taxon>
        <taxon>Bacillati</taxon>
        <taxon>Actinomycetota</taxon>
        <taxon>Actinomycetes</taxon>
        <taxon>Kitasatosporales</taxon>
        <taxon>Streptomycetaceae</taxon>
        <taxon>Streptomyces</taxon>
    </lineage>
</organism>
<comment type="caution">
    <text evidence="2">The sequence shown here is derived from an EMBL/GenBank/DDBJ whole genome shotgun (WGS) entry which is preliminary data.</text>
</comment>
<evidence type="ECO:0008006" key="4">
    <source>
        <dbReference type="Google" id="ProtNLM"/>
    </source>
</evidence>
<keyword evidence="1" id="KW-0472">Membrane</keyword>
<keyword evidence="3" id="KW-1185">Reference proteome</keyword>
<keyword evidence="1" id="KW-0812">Transmembrane</keyword>
<name>A0ABU8UUR5_9ACTN</name>
<dbReference type="Proteomes" id="UP001376459">
    <property type="component" value="Unassembled WGS sequence"/>
</dbReference>
<keyword evidence="1" id="KW-1133">Transmembrane helix</keyword>
<evidence type="ECO:0000313" key="3">
    <source>
        <dbReference type="Proteomes" id="UP001376459"/>
    </source>
</evidence>
<evidence type="ECO:0000313" key="2">
    <source>
        <dbReference type="EMBL" id="MEJ8672651.1"/>
    </source>
</evidence>